<dbReference type="AlphaFoldDB" id="A0A1M2V204"/>
<protein>
    <submittedName>
        <fullName evidence="2">ATP-dependent helicase HRQ1</fullName>
    </submittedName>
</protein>
<dbReference type="GO" id="GO:0043138">
    <property type="term" value="F:3'-5' DNA helicase activity"/>
    <property type="evidence" value="ECO:0007669"/>
    <property type="project" value="TreeGrafter"/>
</dbReference>
<dbReference type="SUPFAM" id="SSF52540">
    <property type="entry name" value="P-loop containing nucleoside triphosphate hydrolases"/>
    <property type="match status" value="1"/>
</dbReference>
<dbReference type="Gene3D" id="3.40.50.300">
    <property type="entry name" value="P-loop containing nucleotide triphosphate hydrolases"/>
    <property type="match status" value="1"/>
</dbReference>
<dbReference type="SMART" id="SM00490">
    <property type="entry name" value="HELICc"/>
    <property type="match status" value="1"/>
</dbReference>
<dbReference type="InterPro" id="IPR027417">
    <property type="entry name" value="P-loop_NTPase"/>
</dbReference>
<dbReference type="InterPro" id="IPR055227">
    <property type="entry name" value="HRQ1_WHD"/>
</dbReference>
<dbReference type="Pfam" id="PF00271">
    <property type="entry name" value="Helicase_C"/>
    <property type="match status" value="1"/>
</dbReference>
<dbReference type="PROSITE" id="PS51194">
    <property type="entry name" value="HELICASE_CTER"/>
    <property type="match status" value="1"/>
</dbReference>
<evidence type="ECO:0000313" key="3">
    <source>
        <dbReference type="Proteomes" id="UP000184267"/>
    </source>
</evidence>
<evidence type="ECO:0000259" key="1">
    <source>
        <dbReference type="PROSITE" id="PS51194"/>
    </source>
</evidence>
<reference evidence="2 3" key="1">
    <citation type="submission" date="2016-10" db="EMBL/GenBank/DDBJ databases">
        <title>Genome sequence of the basidiomycete white-rot fungus Trametes pubescens.</title>
        <authorList>
            <person name="Makela M.R."/>
            <person name="Granchi Z."/>
            <person name="Peng M."/>
            <person name="De Vries R.P."/>
            <person name="Grigoriev I."/>
            <person name="Riley R."/>
            <person name="Hilden K."/>
        </authorList>
    </citation>
    <scope>NUCLEOTIDE SEQUENCE [LARGE SCALE GENOMIC DNA]</scope>
    <source>
        <strain evidence="2 3">FBCC735</strain>
    </source>
</reference>
<name>A0A1M2V204_TRAPU</name>
<dbReference type="InterPro" id="IPR001650">
    <property type="entry name" value="Helicase_C-like"/>
</dbReference>
<dbReference type="OrthoDB" id="18781at2759"/>
<dbReference type="Pfam" id="PF22982">
    <property type="entry name" value="WHD_HRQ1"/>
    <property type="match status" value="1"/>
</dbReference>
<dbReference type="CDD" id="cd18797">
    <property type="entry name" value="SF2_C_Hrq"/>
    <property type="match status" value="1"/>
</dbReference>
<evidence type="ECO:0000313" key="2">
    <source>
        <dbReference type="EMBL" id="OJT01605.1"/>
    </source>
</evidence>
<dbReference type="STRING" id="154538.A0A1M2V204"/>
<gene>
    <name evidence="2" type="ORF">TRAPUB_7947</name>
</gene>
<dbReference type="GO" id="GO:0005634">
    <property type="term" value="C:nucleus"/>
    <property type="evidence" value="ECO:0007669"/>
    <property type="project" value="TreeGrafter"/>
</dbReference>
<dbReference type="Pfam" id="PF09369">
    <property type="entry name" value="MZB"/>
    <property type="match status" value="1"/>
</dbReference>
<organism evidence="2 3">
    <name type="scientific">Trametes pubescens</name>
    <name type="common">White-rot fungus</name>
    <dbReference type="NCBI Taxonomy" id="154538"/>
    <lineage>
        <taxon>Eukaryota</taxon>
        <taxon>Fungi</taxon>
        <taxon>Dikarya</taxon>
        <taxon>Basidiomycota</taxon>
        <taxon>Agaricomycotina</taxon>
        <taxon>Agaricomycetes</taxon>
        <taxon>Polyporales</taxon>
        <taxon>Polyporaceae</taxon>
        <taxon>Trametes</taxon>
    </lineage>
</organism>
<dbReference type="EMBL" id="MNAD01001730">
    <property type="protein sequence ID" value="OJT01605.1"/>
    <property type="molecule type" value="Genomic_DNA"/>
</dbReference>
<proteinExistence type="predicted"/>
<keyword evidence="2" id="KW-0547">Nucleotide-binding</keyword>
<keyword evidence="3" id="KW-1185">Reference proteome</keyword>
<sequence length="504" mass="56327">MKTLRQELTADGRLDILERVMSYRGGYSQEDRRRIEREAFSGNLLGIVATNALELGVDIGVLDAVIMLGFPMGGLASFRQQAGRAGRRARDALAVFVADSLPVDQHFINHPEELFDRSTDDLMVDLDSKVILEAHLQCAGYEMPLTGEDEAYFGPSMKEICETKLIKDEEGWYHTHPKYLPYPSRHVSIRGIEEEKYCVADVTRLGRPGGSATILEEIEISRALFEIYEGAVFIHQGLTFLVQEVSHDTKMARLVRSDVNWITEPRDFTNVDAMQTYRIREIRDSPHRAFYGRVELLTVVFGYFKMRNKAIIDAVDLDTPPWQRETTGMWLDVPKPALDLMHASGVNPAEAIHSAQHAFLNRFALSIDLKTECKPPEKEYKAAPSHRKRPARLIFYEPAGKTGGVAVKAFDHVNDIIRDAHDRVEACECEDGCTACVDSPACKEGNVVSSKTGALIVLKALLGRPIDVDLLHHEPEDTAHTHVHDTVVEAVSVRTADGVEVEPA</sequence>
<dbReference type="PANTHER" id="PTHR47957">
    <property type="entry name" value="ATP-DEPENDENT HELICASE HRQ1"/>
    <property type="match status" value="1"/>
</dbReference>
<dbReference type="Proteomes" id="UP000184267">
    <property type="component" value="Unassembled WGS sequence"/>
</dbReference>
<keyword evidence="2" id="KW-0067">ATP-binding</keyword>
<feature type="domain" description="Helicase C-terminal" evidence="1">
    <location>
        <begin position="1"/>
        <end position="130"/>
    </location>
</feature>
<dbReference type="GO" id="GO:0036297">
    <property type="term" value="P:interstrand cross-link repair"/>
    <property type="evidence" value="ECO:0007669"/>
    <property type="project" value="TreeGrafter"/>
</dbReference>
<keyword evidence="2" id="KW-0378">Hydrolase</keyword>
<dbReference type="OMA" id="ENCKHAN"/>
<dbReference type="GO" id="GO:0006289">
    <property type="term" value="P:nucleotide-excision repair"/>
    <property type="evidence" value="ECO:0007669"/>
    <property type="project" value="TreeGrafter"/>
</dbReference>
<comment type="caution">
    <text evidence="2">The sequence shown here is derived from an EMBL/GenBank/DDBJ whole genome shotgun (WGS) entry which is preliminary data.</text>
</comment>
<dbReference type="InterPro" id="IPR018973">
    <property type="entry name" value="MZB"/>
</dbReference>
<dbReference type="PANTHER" id="PTHR47957:SF3">
    <property type="entry name" value="ATP-DEPENDENT HELICASE HRQ1"/>
    <property type="match status" value="1"/>
</dbReference>
<keyword evidence="2" id="KW-0347">Helicase</keyword>
<accession>A0A1M2V204</accession>